<proteinExistence type="predicted"/>
<gene>
    <name evidence="1" type="ORF">M9458_044234</name>
</gene>
<organism evidence="1 2">
    <name type="scientific">Cirrhinus mrigala</name>
    <name type="common">Mrigala</name>
    <dbReference type="NCBI Taxonomy" id="683832"/>
    <lineage>
        <taxon>Eukaryota</taxon>
        <taxon>Metazoa</taxon>
        <taxon>Chordata</taxon>
        <taxon>Craniata</taxon>
        <taxon>Vertebrata</taxon>
        <taxon>Euteleostomi</taxon>
        <taxon>Actinopterygii</taxon>
        <taxon>Neopterygii</taxon>
        <taxon>Teleostei</taxon>
        <taxon>Ostariophysi</taxon>
        <taxon>Cypriniformes</taxon>
        <taxon>Cyprinidae</taxon>
        <taxon>Labeoninae</taxon>
        <taxon>Labeonini</taxon>
        <taxon>Cirrhinus</taxon>
    </lineage>
</organism>
<dbReference type="EMBL" id="JAMKFB020000022">
    <property type="protein sequence ID" value="KAL0160509.1"/>
    <property type="molecule type" value="Genomic_DNA"/>
</dbReference>
<evidence type="ECO:0000313" key="2">
    <source>
        <dbReference type="Proteomes" id="UP001529510"/>
    </source>
</evidence>
<name>A0ABD0NFS6_CIRMR</name>
<keyword evidence="2" id="KW-1185">Reference proteome</keyword>
<dbReference type="Proteomes" id="UP001529510">
    <property type="component" value="Unassembled WGS sequence"/>
</dbReference>
<sequence length="87" mass="9689">TIPNSSSSSCWSRGSTLLRTKLKNLDFDNETHDPDDCLITFYRVGLNTSTQAQLSGDCPQEGLTTFIEWVLVGRRHQPHSGPRAQPT</sequence>
<reference evidence="1 2" key="1">
    <citation type="submission" date="2024-05" db="EMBL/GenBank/DDBJ databases">
        <title>Genome sequencing and assembly of Indian major carp, Cirrhinus mrigala (Hamilton, 1822).</title>
        <authorList>
            <person name="Mohindra V."/>
            <person name="Chowdhury L.M."/>
            <person name="Lal K."/>
            <person name="Jena J.K."/>
        </authorList>
    </citation>
    <scope>NUCLEOTIDE SEQUENCE [LARGE SCALE GENOMIC DNA]</scope>
    <source>
        <strain evidence="1">CM1030</strain>
        <tissue evidence="1">Blood</tissue>
    </source>
</reference>
<protein>
    <submittedName>
        <fullName evidence="1">Uncharacterized protein</fullName>
    </submittedName>
</protein>
<feature type="non-terminal residue" evidence="1">
    <location>
        <position position="1"/>
    </location>
</feature>
<dbReference type="AlphaFoldDB" id="A0ABD0NFS6"/>
<comment type="caution">
    <text evidence="1">The sequence shown here is derived from an EMBL/GenBank/DDBJ whole genome shotgun (WGS) entry which is preliminary data.</text>
</comment>
<feature type="non-terminal residue" evidence="1">
    <location>
        <position position="87"/>
    </location>
</feature>
<evidence type="ECO:0000313" key="1">
    <source>
        <dbReference type="EMBL" id="KAL0160509.1"/>
    </source>
</evidence>
<accession>A0ABD0NFS6</accession>